<name>A0ABT3ZRA2_9BURK</name>
<comment type="caution">
    <text evidence="2">The sequence shown here is derived from an EMBL/GenBank/DDBJ whole genome shotgun (WGS) entry which is preliminary data.</text>
</comment>
<dbReference type="PANTHER" id="PTHR30188">
    <property type="entry name" value="ABC TRANSPORTER PERMEASE PROTEIN-RELATED"/>
    <property type="match status" value="1"/>
</dbReference>
<evidence type="ECO:0000313" key="2">
    <source>
        <dbReference type="EMBL" id="MCY0389083.1"/>
    </source>
</evidence>
<evidence type="ECO:0000256" key="1">
    <source>
        <dbReference type="SAM" id="Phobius"/>
    </source>
</evidence>
<feature type="transmembrane region" description="Helical" evidence="1">
    <location>
        <begin position="259"/>
        <end position="277"/>
    </location>
</feature>
<feature type="transmembrane region" description="Helical" evidence="1">
    <location>
        <begin position="349"/>
        <end position="372"/>
    </location>
</feature>
<dbReference type="EMBL" id="JAPMXC010000010">
    <property type="protein sequence ID" value="MCY0389083.1"/>
    <property type="molecule type" value="Genomic_DNA"/>
</dbReference>
<reference evidence="2" key="1">
    <citation type="submission" date="2022-11" db="EMBL/GenBank/DDBJ databases">
        <title>Robbsia betulipollinis sp. nov., isolated from pollen of birch (Betula pendula).</title>
        <authorList>
            <person name="Shi H."/>
            <person name="Ambika Manirajan B."/>
            <person name="Ratering S."/>
            <person name="Geissler-Plaum R."/>
            <person name="Schnell S."/>
        </authorList>
    </citation>
    <scope>NUCLEOTIDE SEQUENCE</scope>
    <source>
        <strain evidence="2">Bb-Pol-6</strain>
    </source>
</reference>
<gene>
    <name evidence="2" type="ORF">OVY01_18180</name>
</gene>
<protein>
    <submittedName>
        <fullName evidence="2">ABC transporter permease</fullName>
    </submittedName>
</protein>
<sequence>MKPNAPPLLTIDAGGADRADHVARLSGHWTALALASDRTRAAALLRRVRAAQPATWDLSAVERLDHAGAQALWRTWGRALPERVTLSAPQRGIFERIAVLDAQPHDAPDVIARPDPVTRLGLALFGFAAHLRDGIALFGAFVLDLALLAAHPGRIPWREISANLYAAGARALGITALVGFLIGIVLGYLSSQQLAAFGASVYIVNILGLAIVRELGPVLAAILVAGRSGSAITAQLGVMRLTEELDAMRVMGIPHGLRLILPRVVALAIAMPLLIVWTDIVALFGGMVAAKFSLGLDIAFFLQNLRGAVPASNLWIGFGKGAVFGMLIALTACHFGLRIKANSQSLGEGTTASVVTSITVVILADALFAIAFQSVGLR</sequence>
<organism evidence="2 3">
    <name type="scientific">Robbsia betulipollinis</name>
    <dbReference type="NCBI Taxonomy" id="2981849"/>
    <lineage>
        <taxon>Bacteria</taxon>
        <taxon>Pseudomonadati</taxon>
        <taxon>Pseudomonadota</taxon>
        <taxon>Betaproteobacteria</taxon>
        <taxon>Burkholderiales</taxon>
        <taxon>Burkholderiaceae</taxon>
        <taxon>Robbsia</taxon>
    </lineage>
</organism>
<dbReference type="InterPro" id="IPR030802">
    <property type="entry name" value="Permease_MalE"/>
</dbReference>
<dbReference type="PANTHER" id="PTHR30188:SF3">
    <property type="entry name" value="ABC TRANSPORTER PERMEASE"/>
    <property type="match status" value="1"/>
</dbReference>
<evidence type="ECO:0000313" key="3">
    <source>
        <dbReference type="Proteomes" id="UP001082899"/>
    </source>
</evidence>
<dbReference type="Pfam" id="PF02405">
    <property type="entry name" value="MlaE"/>
    <property type="match status" value="1"/>
</dbReference>
<accession>A0ABT3ZRA2</accession>
<proteinExistence type="predicted"/>
<keyword evidence="3" id="KW-1185">Reference proteome</keyword>
<keyword evidence="1" id="KW-0472">Membrane</keyword>
<feature type="transmembrane region" description="Helical" evidence="1">
    <location>
        <begin position="164"/>
        <end position="187"/>
    </location>
</feature>
<dbReference type="Proteomes" id="UP001082899">
    <property type="component" value="Unassembled WGS sequence"/>
</dbReference>
<dbReference type="RefSeq" id="WP_267849520.1">
    <property type="nucleotide sequence ID" value="NZ_JAPMXC010000010.1"/>
</dbReference>
<keyword evidence="1" id="KW-1133">Transmembrane helix</keyword>
<keyword evidence="1" id="KW-0812">Transmembrane</keyword>
<feature type="transmembrane region" description="Helical" evidence="1">
    <location>
        <begin position="134"/>
        <end position="152"/>
    </location>
</feature>
<feature type="transmembrane region" description="Helical" evidence="1">
    <location>
        <begin position="314"/>
        <end position="337"/>
    </location>
</feature>